<feature type="non-terminal residue" evidence="2">
    <location>
        <position position="1"/>
    </location>
</feature>
<dbReference type="EMBL" id="UINC01209328">
    <property type="protein sequence ID" value="SVE32302.1"/>
    <property type="molecule type" value="Genomic_DNA"/>
</dbReference>
<dbReference type="PANTHER" id="PTHR10491:SF4">
    <property type="entry name" value="METHIONINE ADENOSYLTRANSFERASE 2 SUBUNIT BETA"/>
    <property type="match status" value="1"/>
</dbReference>
<sequence>NVDYCEQNPDNAFKVNTMGTENIVLACQKYDIPLLYVSTAGVFSGDKKEPYTEFDEPRPVNIYGESKLQGEHIVEKLLSKFFIIRGAWMMGGWEIDKKFVYKIVQQLKEGKTQLRVVSDKFGTPTFTKDFAKNLMNVINTKRYGLFHMTNKGTCTRYDIAKKIVKLMGLENTVSVEAISSGEFPLPAPRPDSEMIHNYKLELLGLNNMPKWEDSLTDYIMKNKDKVECFSLYNPSMSPPT</sequence>
<organism evidence="2">
    <name type="scientific">marine metagenome</name>
    <dbReference type="NCBI Taxonomy" id="408172"/>
    <lineage>
        <taxon>unclassified sequences</taxon>
        <taxon>metagenomes</taxon>
        <taxon>ecological metagenomes</taxon>
    </lineage>
</organism>
<dbReference type="InterPro" id="IPR005913">
    <property type="entry name" value="dTDP_dehydrorham_reduct"/>
</dbReference>
<feature type="non-terminal residue" evidence="2">
    <location>
        <position position="240"/>
    </location>
</feature>
<dbReference type="CDD" id="cd05254">
    <property type="entry name" value="dTDP_HR_like_SDR_e"/>
    <property type="match status" value="1"/>
</dbReference>
<name>A0A383CJE0_9ZZZZ</name>
<dbReference type="Pfam" id="PF04321">
    <property type="entry name" value="RmlD_sub_bind"/>
    <property type="match status" value="1"/>
</dbReference>
<accession>A0A383CJE0</accession>
<dbReference type="GO" id="GO:0019305">
    <property type="term" value="P:dTDP-rhamnose biosynthetic process"/>
    <property type="evidence" value="ECO:0007669"/>
    <property type="project" value="TreeGrafter"/>
</dbReference>
<gene>
    <name evidence="2" type="ORF">METZ01_LOCUS485156</name>
</gene>
<dbReference type="InterPro" id="IPR029903">
    <property type="entry name" value="RmlD-like-bd"/>
</dbReference>
<dbReference type="AlphaFoldDB" id="A0A383CJE0"/>
<proteinExistence type="predicted"/>
<dbReference type="PANTHER" id="PTHR10491">
    <property type="entry name" value="DTDP-4-DEHYDRORHAMNOSE REDUCTASE"/>
    <property type="match status" value="1"/>
</dbReference>
<protein>
    <recommendedName>
        <fullName evidence="1">RmlD-like substrate binding domain-containing protein</fullName>
    </recommendedName>
</protein>
<dbReference type="InterPro" id="IPR036291">
    <property type="entry name" value="NAD(P)-bd_dom_sf"/>
</dbReference>
<dbReference type="GO" id="GO:0005829">
    <property type="term" value="C:cytosol"/>
    <property type="evidence" value="ECO:0007669"/>
    <property type="project" value="TreeGrafter"/>
</dbReference>
<dbReference type="GO" id="GO:0008831">
    <property type="term" value="F:dTDP-4-dehydrorhamnose reductase activity"/>
    <property type="evidence" value="ECO:0007669"/>
    <property type="project" value="TreeGrafter"/>
</dbReference>
<evidence type="ECO:0000259" key="1">
    <source>
        <dbReference type="Pfam" id="PF04321"/>
    </source>
</evidence>
<reference evidence="2" key="1">
    <citation type="submission" date="2018-05" db="EMBL/GenBank/DDBJ databases">
        <authorList>
            <person name="Lanie J.A."/>
            <person name="Ng W.-L."/>
            <person name="Kazmierczak K.M."/>
            <person name="Andrzejewski T.M."/>
            <person name="Davidsen T.M."/>
            <person name="Wayne K.J."/>
            <person name="Tettelin H."/>
            <person name="Glass J.I."/>
            <person name="Rusch D."/>
            <person name="Podicherti R."/>
            <person name="Tsui H.-C.T."/>
            <person name="Winkler M.E."/>
        </authorList>
    </citation>
    <scope>NUCLEOTIDE SEQUENCE</scope>
</reference>
<dbReference type="Gene3D" id="3.40.50.720">
    <property type="entry name" value="NAD(P)-binding Rossmann-like Domain"/>
    <property type="match status" value="1"/>
</dbReference>
<evidence type="ECO:0000313" key="2">
    <source>
        <dbReference type="EMBL" id="SVE32302.1"/>
    </source>
</evidence>
<dbReference type="SUPFAM" id="SSF51735">
    <property type="entry name" value="NAD(P)-binding Rossmann-fold domains"/>
    <property type="match status" value="1"/>
</dbReference>
<feature type="domain" description="RmlD-like substrate binding" evidence="1">
    <location>
        <begin position="1"/>
        <end position="221"/>
    </location>
</feature>